<evidence type="ECO:0000256" key="1">
    <source>
        <dbReference type="SAM" id="MobiDB-lite"/>
    </source>
</evidence>
<gene>
    <name evidence="2" type="ORF">OH818_07140</name>
</gene>
<reference evidence="2" key="1">
    <citation type="submission" date="2022-12" db="EMBL/GenBank/DDBJ databases">
        <title>Jiella pelagia sp. nov., isolated from phosphonate enriched culture of Northwest Pacific surface seawater.</title>
        <authorList>
            <person name="Shin D.Y."/>
            <person name="Hwang C.Y."/>
        </authorList>
    </citation>
    <scope>NUCLEOTIDE SEQUENCE</scope>
    <source>
        <strain evidence="2">HL-NP1</strain>
    </source>
</reference>
<proteinExistence type="predicted"/>
<dbReference type="RefSeq" id="WP_268882370.1">
    <property type="nucleotide sequence ID" value="NZ_CP114029.1"/>
</dbReference>
<feature type="region of interest" description="Disordered" evidence="1">
    <location>
        <begin position="141"/>
        <end position="165"/>
    </location>
</feature>
<evidence type="ECO:0000313" key="2">
    <source>
        <dbReference type="EMBL" id="WAP69946.1"/>
    </source>
</evidence>
<protein>
    <submittedName>
        <fullName evidence="2">Helix-turn-helix domain-containing protein</fullName>
    </submittedName>
</protein>
<keyword evidence="3" id="KW-1185">Reference proteome</keyword>
<sequence>MARRPNGRAIKKHRSYAVDEASRALNVHKGTIRRWLKAGLPSMTDQRPALILGADLIAFLDARKPKRQRCALHQAFCFTCREPRDPAYGEVEFIASAGGAGMMRALCPVCTTMMHKRLSGADLPKLQAKVAVTIRRADERLVESHSPCPNDHLETTRQTRAKTPS</sequence>
<dbReference type="Proteomes" id="UP001164020">
    <property type="component" value="Chromosome"/>
</dbReference>
<organism evidence="2 3">
    <name type="scientific">Jiella pelagia</name>
    <dbReference type="NCBI Taxonomy" id="2986949"/>
    <lineage>
        <taxon>Bacteria</taxon>
        <taxon>Pseudomonadati</taxon>
        <taxon>Pseudomonadota</taxon>
        <taxon>Alphaproteobacteria</taxon>
        <taxon>Hyphomicrobiales</taxon>
        <taxon>Aurantimonadaceae</taxon>
        <taxon>Jiella</taxon>
    </lineage>
</organism>
<accession>A0ABY7C1J2</accession>
<evidence type="ECO:0000313" key="3">
    <source>
        <dbReference type="Proteomes" id="UP001164020"/>
    </source>
</evidence>
<dbReference type="EMBL" id="CP114029">
    <property type="protein sequence ID" value="WAP69946.1"/>
    <property type="molecule type" value="Genomic_DNA"/>
</dbReference>
<dbReference type="SUPFAM" id="SSF46955">
    <property type="entry name" value="Putative DNA-binding domain"/>
    <property type="match status" value="1"/>
</dbReference>
<dbReference type="InterPro" id="IPR009061">
    <property type="entry name" value="DNA-bd_dom_put_sf"/>
</dbReference>
<name>A0ABY7C1J2_9HYPH</name>